<evidence type="ECO:0000256" key="1">
    <source>
        <dbReference type="SAM" id="MobiDB-lite"/>
    </source>
</evidence>
<accession>I3YBY2</accession>
<dbReference type="RefSeq" id="WP_014778943.1">
    <property type="nucleotide sequence ID" value="NC_018012.1"/>
</dbReference>
<dbReference type="GO" id="GO:0019867">
    <property type="term" value="C:outer membrane"/>
    <property type="evidence" value="ECO:0007669"/>
    <property type="project" value="InterPro"/>
</dbReference>
<feature type="region of interest" description="Disordered" evidence="1">
    <location>
        <begin position="65"/>
        <end position="102"/>
    </location>
</feature>
<organism evidence="3 4">
    <name type="scientific">Thiocystis violascens (strain ATCC 17096 / DSM 198 / 6111)</name>
    <name type="common">Chromatium violascens</name>
    <dbReference type="NCBI Taxonomy" id="765911"/>
    <lineage>
        <taxon>Bacteria</taxon>
        <taxon>Pseudomonadati</taxon>
        <taxon>Pseudomonadota</taxon>
        <taxon>Gammaproteobacteria</taxon>
        <taxon>Chromatiales</taxon>
        <taxon>Chromatiaceae</taxon>
        <taxon>Thiocystis</taxon>
    </lineage>
</organism>
<gene>
    <name evidence="3" type="ordered locus">Thivi_2565</name>
</gene>
<dbReference type="Pfam" id="PF05433">
    <property type="entry name" value="Rick_17kDa_Anti"/>
    <property type="match status" value="1"/>
</dbReference>
<keyword evidence="4" id="KW-1185">Reference proteome</keyword>
<dbReference type="eggNOG" id="ENOG5032SFP">
    <property type="taxonomic scope" value="Bacteria"/>
</dbReference>
<dbReference type="KEGG" id="tvi:Thivi_2565"/>
<sequence>MKKHQNYLGGLVTVAVLIGLGGCGGMSRQEQSTLAGAGIGGVAGSLLTDGSAIGTIGGAAIGGVIGHGVGNDRDHDRRDDRYGSDDRYRNDGRYNPNGRYYN</sequence>
<protein>
    <recommendedName>
        <fullName evidence="2">Glycine zipper 2TM domain-containing protein</fullName>
    </recommendedName>
</protein>
<dbReference type="AlphaFoldDB" id="I3YBY2"/>
<reference evidence="3 4" key="1">
    <citation type="submission" date="2012-06" db="EMBL/GenBank/DDBJ databases">
        <title>Complete sequence of Thiocystis violascens DSM 198.</title>
        <authorList>
            <consortium name="US DOE Joint Genome Institute"/>
            <person name="Lucas S."/>
            <person name="Han J."/>
            <person name="Lapidus A."/>
            <person name="Cheng J.-F."/>
            <person name="Goodwin L."/>
            <person name="Pitluck S."/>
            <person name="Peters L."/>
            <person name="Ovchinnikova G."/>
            <person name="Teshima H."/>
            <person name="Detter J.C."/>
            <person name="Han C."/>
            <person name="Tapia R."/>
            <person name="Land M."/>
            <person name="Hauser L."/>
            <person name="Kyrpides N."/>
            <person name="Ivanova N."/>
            <person name="Pagani I."/>
            <person name="Vogl K."/>
            <person name="Liu Z."/>
            <person name="Frigaard N.-U."/>
            <person name="Bryant D."/>
            <person name="Woyke T."/>
        </authorList>
    </citation>
    <scope>NUCLEOTIDE SEQUENCE [LARGE SCALE GENOMIC DNA]</scope>
    <source>
        <strain evidence="4">ATCC 17096 / DSM 198 / 6111</strain>
    </source>
</reference>
<feature type="compositionally biased region" description="Basic and acidic residues" evidence="1">
    <location>
        <begin position="70"/>
        <end position="92"/>
    </location>
</feature>
<dbReference type="PROSITE" id="PS51257">
    <property type="entry name" value="PROKAR_LIPOPROTEIN"/>
    <property type="match status" value="1"/>
</dbReference>
<name>I3YBY2_THIV6</name>
<dbReference type="InterPro" id="IPR008816">
    <property type="entry name" value="Gly_zipper_2TM_dom"/>
</dbReference>
<dbReference type="Proteomes" id="UP000006062">
    <property type="component" value="Chromosome"/>
</dbReference>
<proteinExistence type="predicted"/>
<evidence type="ECO:0000313" key="4">
    <source>
        <dbReference type="Proteomes" id="UP000006062"/>
    </source>
</evidence>
<evidence type="ECO:0000313" key="3">
    <source>
        <dbReference type="EMBL" id="AFL74500.1"/>
    </source>
</evidence>
<feature type="compositionally biased region" description="Low complexity" evidence="1">
    <location>
        <begin position="93"/>
        <end position="102"/>
    </location>
</feature>
<dbReference type="EMBL" id="CP003154">
    <property type="protein sequence ID" value="AFL74500.1"/>
    <property type="molecule type" value="Genomic_DNA"/>
</dbReference>
<dbReference type="HOGENOM" id="CLU_158447_1_1_6"/>
<feature type="domain" description="Glycine zipper 2TM" evidence="2">
    <location>
        <begin position="32"/>
        <end position="70"/>
    </location>
</feature>
<evidence type="ECO:0000259" key="2">
    <source>
        <dbReference type="Pfam" id="PF05433"/>
    </source>
</evidence>
<dbReference type="STRING" id="765911.Thivi_2565"/>